<organism evidence="2 3">
    <name type="scientific">Tsukamurella pseudospumae</name>
    <dbReference type="NCBI Taxonomy" id="239498"/>
    <lineage>
        <taxon>Bacteria</taxon>
        <taxon>Bacillati</taxon>
        <taxon>Actinomycetota</taxon>
        <taxon>Actinomycetes</taxon>
        <taxon>Mycobacteriales</taxon>
        <taxon>Tsukamurellaceae</taxon>
        <taxon>Tsukamurella</taxon>
    </lineage>
</organism>
<dbReference type="Pfam" id="PF15607">
    <property type="entry name" value="Ntox44"/>
    <property type="match status" value="1"/>
</dbReference>
<dbReference type="InterPro" id="IPR028946">
    <property type="entry name" value="Ntox44"/>
</dbReference>
<comment type="caution">
    <text evidence="2">The sequence shown here is derived from an EMBL/GenBank/DDBJ whole genome shotgun (WGS) entry which is preliminary data.</text>
</comment>
<dbReference type="EMBL" id="LSRE01000026">
    <property type="protein sequence ID" value="KXO94307.1"/>
    <property type="molecule type" value="Genomic_DNA"/>
</dbReference>
<reference evidence="2 3" key="1">
    <citation type="submission" date="2016-02" db="EMBL/GenBank/DDBJ databases">
        <authorList>
            <person name="Teng J.L."/>
            <person name="Tang Y."/>
            <person name="Huang Y."/>
            <person name="Guo F."/>
            <person name="Wei W."/>
            <person name="Chen J.H."/>
            <person name="Wong S.Y."/>
            <person name="Lau S.K."/>
            <person name="Woo P.C."/>
        </authorList>
    </citation>
    <scope>NUCLEOTIDE SEQUENCE [LARGE SCALE GENOMIC DNA]</scope>
    <source>
        <strain evidence="2 3">JCM 13375</strain>
    </source>
</reference>
<proteinExistence type="predicted"/>
<feature type="domain" description="Bacterial toxin 44" evidence="1">
    <location>
        <begin position="423"/>
        <end position="491"/>
    </location>
</feature>
<evidence type="ECO:0000259" key="1">
    <source>
        <dbReference type="Pfam" id="PF15607"/>
    </source>
</evidence>
<accession>A0A137Z7Z5</accession>
<gene>
    <name evidence="2" type="ORF">AXK61_23820</name>
</gene>
<evidence type="ECO:0000313" key="3">
    <source>
        <dbReference type="Proteomes" id="UP000070409"/>
    </source>
</evidence>
<name>A0A137Z7Z5_9ACTN</name>
<protein>
    <recommendedName>
        <fullName evidence="1">Bacterial toxin 44 domain-containing protein</fullName>
    </recommendedName>
</protein>
<evidence type="ECO:0000313" key="2">
    <source>
        <dbReference type="EMBL" id="KXO94307.1"/>
    </source>
</evidence>
<keyword evidence="3" id="KW-1185">Reference proteome</keyword>
<sequence length="552" mass="59284">MSEDDWTFNPGTSWNGTRAPVFNNSWQEQWFDVGGVKVTGSDQYFTNVLQEAQRIYGDAGIRFADRYTSEGGPMGRGLVFGDGTWLPTDGRIAYTRYGPGGTAEHFVQNADGTVSRLGRVSETGPSITPDSYRYSAESGQIVAFKDGKPVFAAPPGQFRGPDGTTHWVQNEDGSLSPAAKGGAPLVPGAEILEVQPRFPGWVLRRDPEFAAAITQLFVALRKTLGQGEPARATVSPTPYEVPGDAAGIDEYGSLKGTFSRLKGMYDGVSAQMVAAVGRSAALTMAARNKLASAILTFNARAAAAVEPDFASVAAAAYSALDDALQAITELLGRQQDPGTYRDTVYLPPAFVDPTATPGAGGSSYEKVMQFMWNEIRTNRDSEAVKRLFALNTSGKTGDGVRAFKEWFDLVHGPVNIAGAKIMDPGPWDHKPRIDKLMGMAGRNNYYLRLPWTKSGDEYDSVFYDIFSNVHYGYVGRMAGFSEETLVGGGNVPVPGVGANDLGDDISTRIGAQLFDRYGPGMTEQQFQTGVYAAIQQLQAAGTDKISHGTGGF</sequence>
<dbReference type="Proteomes" id="UP000070409">
    <property type="component" value="Unassembled WGS sequence"/>
</dbReference>